<dbReference type="Gene3D" id="3.40.50.1000">
    <property type="entry name" value="HAD superfamily/HAD-like"/>
    <property type="match status" value="1"/>
</dbReference>
<dbReference type="Proteomes" id="UP000885779">
    <property type="component" value="Unassembled WGS sequence"/>
</dbReference>
<organism evidence="1">
    <name type="scientific">Caldithrix abyssi</name>
    <dbReference type="NCBI Taxonomy" id="187145"/>
    <lineage>
        <taxon>Bacteria</taxon>
        <taxon>Pseudomonadati</taxon>
        <taxon>Calditrichota</taxon>
        <taxon>Calditrichia</taxon>
        <taxon>Calditrichales</taxon>
        <taxon>Calditrichaceae</taxon>
        <taxon>Caldithrix</taxon>
    </lineage>
</organism>
<dbReference type="AlphaFoldDB" id="A0A7V4WTZ1"/>
<dbReference type="InterPro" id="IPR023214">
    <property type="entry name" value="HAD_sf"/>
</dbReference>
<gene>
    <name evidence="1" type="ORF">ENK44_01175</name>
</gene>
<protein>
    <submittedName>
        <fullName evidence="1">ATPase P</fullName>
    </submittedName>
</protein>
<dbReference type="EMBL" id="DRQG01000015">
    <property type="protein sequence ID" value="HGY54288.1"/>
    <property type="molecule type" value="Genomic_DNA"/>
</dbReference>
<evidence type="ECO:0000313" key="1">
    <source>
        <dbReference type="EMBL" id="HGY54288.1"/>
    </source>
</evidence>
<proteinExistence type="predicted"/>
<comment type="caution">
    <text evidence="1">The sequence shown here is derived from an EMBL/GenBank/DDBJ whole genome shotgun (WGS) entry which is preliminary data.</text>
</comment>
<dbReference type="InterPro" id="IPR036412">
    <property type="entry name" value="HAD-like_sf"/>
</dbReference>
<reference evidence="1" key="1">
    <citation type="journal article" date="2020" name="mSystems">
        <title>Genome- and Community-Level Interaction Insights into Carbon Utilization and Element Cycling Functions of Hydrothermarchaeota in Hydrothermal Sediment.</title>
        <authorList>
            <person name="Zhou Z."/>
            <person name="Liu Y."/>
            <person name="Xu W."/>
            <person name="Pan J."/>
            <person name="Luo Z.H."/>
            <person name="Li M."/>
        </authorList>
    </citation>
    <scope>NUCLEOTIDE SEQUENCE [LARGE SCALE GENOMIC DNA]</scope>
    <source>
        <strain evidence="1">HyVt-577</strain>
    </source>
</reference>
<dbReference type="SUPFAM" id="SSF56784">
    <property type="entry name" value="HAD-like"/>
    <property type="match status" value="1"/>
</dbReference>
<sequence length="156" mass="17022">MIRIDVPVFGLLSLEYLVMDYNGTLAIDGRLIAGVTEAIEKLSNDMEIHIVTADTFGKVRKEMKGLPVVTKILPPANQAEAKRAYVRTLGEHRCVCIGNGRNDRLMLKEAALGIAAIQNEGAARATVESADIVVNHIVDALNLLIHPLRLIATLRD</sequence>
<accession>A0A7V4WTZ1</accession>
<name>A0A7V4WTZ1_CALAY</name>